<gene>
    <name evidence="2" type="ORF">RDB_LOCUS70891</name>
</gene>
<evidence type="ECO:0000313" key="2">
    <source>
        <dbReference type="EMBL" id="CAE6451786.1"/>
    </source>
</evidence>
<dbReference type="AlphaFoldDB" id="A0A8H3GGB1"/>
<feature type="chain" id="PRO_5034933544" evidence="1">
    <location>
        <begin position="18"/>
        <end position="36"/>
    </location>
</feature>
<dbReference type="EMBL" id="CAJMWX010001042">
    <property type="protein sequence ID" value="CAE6451786.1"/>
    <property type="molecule type" value="Genomic_DNA"/>
</dbReference>
<comment type="caution">
    <text evidence="2">The sequence shown here is derived from an EMBL/GenBank/DDBJ whole genome shotgun (WGS) entry which is preliminary data.</text>
</comment>
<evidence type="ECO:0000313" key="3">
    <source>
        <dbReference type="Proteomes" id="UP000663888"/>
    </source>
</evidence>
<keyword evidence="1" id="KW-0732">Signal</keyword>
<organism evidence="2 3">
    <name type="scientific">Rhizoctonia solani</name>
    <dbReference type="NCBI Taxonomy" id="456999"/>
    <lineage>
        <taxon>Eukaryota</taxon>
        <taxon>Fungi</taxon>
        <taxon>Dikarya</taxon>
        <taxon>Basidiomycota</taxon>
        <taxon>Agaricomycotina</taxon>
        <taxon>Agaricomycetes</taxon>
        <taxon>Cantharellales</taxon>
        <taxon>Ceratobasidiaceae</taxon>
        <taxon>Rhizoctonia</taxon>
    </lineage>
</organism>
<name>A0A8H3GGB1_9AGAM</name>
<feature type="signal peptide" evidence="1">
    <location>
        <begin position="1"/>
        <end position="17"/>
    </location>
</feature>
<proteinExistence type="predicted"/>
<sequence length="36" mass="3838">MKLFTLLIPVFAALALANPTPIGIRAAEECKKAPEV</sequence>
<reference evidence="2" key="1">
    <citation type="submission" date="2021-01" db="EMBL/GenBank/DDBJ databases">
        <authorList>
            <person name="Kaushik A."/>
        </authorList>
    </citation>
    <scope>NUCLEOTIDE SEQUENCE</scope>
    <source>
        <strain evidence="2">AG4-R118</strain>
    </source>
</reference>
<protein>
    <submittedName>
        <fullName evidence="2">Uncharacterized protein</fullName>
    </submittedName>
</protein>
<evidence type="ECO:0000256" key="1">
    <source>
        <dbReference type="SAM" id="SignalP"/>
    </source>
</evidence>
<dbReference type="Proteomes" id="UP000663888">
    <property type="component" value="Unassembled WGS sequence"/>
</dbReference>
<accession>A0A8H3GGB1</accession>